<name>U2P720_9BACT</name>
<keyword evidence="1" id="KW-1133">Transmembrane helix</keyword>
<gene>
    <name evidence="2" type="ORF">HMPREF9135_2438</name>
</gene>
<evidence type="ECO:0000256" key="1">
    <source>
        <dbReference type="SAM" id="Phobius"/>
    </source>
</evidence>
<keyword evidence="1" id="KW-0812">Transmembrane</keyword>
<evidence type="ECO:0000313" key="2">
    <source>
        <dbReference type="EMBL" id="ERK39484.1"/>
    </source>
</evidence>
<feature type="transmembrane region" description="Helical" evidence="1">
    <location>
        <begin position="17"/>
        <end position="37"/>
    </location>
</feature>
<dbReference type="AlphaFoldDB" id="U2P720"/>
<comment type="caution">
    <text evidence="2">The sequence shown here is derived from an EMBL/GenBank/DDBJ whole genome shotgun (WGS) entry which is preliminary data.</text>
</comment>
<evidence type="ECO:0000313" key="3">
    <source>
        <dbReference type="Proteomes" id="UP000016648"/>
    </source>
</evidence>
<proteinExistence type="predicted"/>
<sequence length="43" mass="4830">MNSRGIKAVLTGNQSTVFYEFFLMKYLTVTSFLVIFATSKAGF</sequence>
<keyword evidence="3" id="KW-1185">Reference proteome</keyword>
<accession>U2P720</accession>
<organism evidence="2 3">
    <name type="scientific">Segatella baroniae F0067</name>
    <dbReference type="NCBI Taxonomy" id="1115809"/>
    <lineage>
        <taxon>Bacteria</taxon>
        <taxon>Pseudomonadati</taxon>
        <taxon>Bacteroidota</taxon>
        <taxon>Bacteroidia</taxon>
        <taxon>Bacteroidales</taxon>
        <taxon>Prevotellaceae</taxon>
        <taxon>Segatella</taxon>
    </lineage>
</organism>
<dbReference type="PATRIC" id="fig|1115809.3.peg.1169"/>
<reference evidence="2 3" key="1">
    <citation type="submission" date="2013-08" db="EMBL/GenBank/DDBJ databases">
        <authorList>
            <person name="Durkin A.S."/>
            <person name="Haft D.R."/>
            <person name="McCorrison J."/>
            <person name="Torralba M."/>
            <person name="Gillis M."/>
            <person name="Haft D.H."/>
            <person name="Methe B."/>
            <person name="Sutton G."/>
            <person name="Nelson K.E."/>
        </authorList>
    </citation>
    <scope>NUCLEOTIDE SEQUENCE [LARGE SCALE GENOMIC DNA]</scope>
    <source>
        <strain evidence="2 3">F0067</strain>
    </source>
</reference>
<keyword evidence="1" id="KW-0472">Membrane</keyword>
<dbReference type="Proteomes" id="UP000016648">
    <property type="component" value="Unassembled WGS sequence"/>
</dbReference>
<dbReference type="EMBL" id="AWEY01000019">
    <property type="protein sequence ID" value="ERK39484.1"/>
    <property type="molecule type" value="Genomic_DNA"/>
</dbReference>
<protein>
    <submittedName>
        <fullName evidence="2">Uncharacterized protein</fullName>
    </submittedName>
</protein>